<gene>
    <name evidence="2" type="ORF">GCM10020369_56260</name>
</gene>
<protein>
    <recommendedName>
        <fullName evidence="1">Endonuclease/exonuclease/phosphatase domain-containing protein</fullName>
    </recommendedName>
</protein>
<accession>A0ABP6T4I5</accession>
<dbReference type="RefSeq" id="WP_345731248.1">
    <property type="nucleotide sequence ID" value="NZ_BAAAYN010000040.1"/>
</dbReference>
<dbReference type="EMBL" id="BAAAYN010000040">
    <property type="protein sequence ID" value="GAA3392887.1"/>
    <property type="molecule type" value="Genomic_DNA"/>
</dbReference>
<dbReference type="InterPro" id="IPR036691">
    <property type="entry name" value="Endo/exonu/phosph_ase_sf"/>
</dbReference>
<dbReference type="Gene3D" id="3.60.10.10">
    <property type="entry name" value="Endonuclease/exonuclease/phosphatase"/>
    <property type="match status" value="1"/>
</dbReference>
<evidence type="ECO:0000313" key="2">
    <source>
        <dbReference type="EMBL" id="GAA3392887.1"/>
    </source>
</evidence>
<evidence type="ECO:0000313" key="3">
    <source>
        <dbReference type="Proteomes" id="UP001501676"/>
    </source>
</evidence>
<sequence>MKAVSLNTLDLYGSEEPSAQERFRAVEAFLRVVDADVVAVQEIIAPERDWQEKAELAERHVQQLAEATGRRCTVDGVPACGVGGGVHHTALLWRDGIEVVPGTVTRLGRAEAGMWHSLVAAVFDLGGPTVRIASVHLSPYSATWRELDAAQVLRAVNFGPTPGLVGGDFNGVGADPAYDPDPYRLGLTAPGRDADGVAPWHPVYAHACGPDGAVDRRAAALLEHSGRLQDCARLAGAPWTATVGHWPTDPHPPRRIDRWYGSWHLPPEAVTGFRVLDGRFAPGFLPLREVSDHLPVEVTLDPARLVSPGGRG</sequence>
<organism evidence="2 3">
    <name type="scientific">Cryptosporangium minutisporangium</name>
    <dbReference type="NCBI Taxonomy" id="113569"/>
    <lineage>
        <taxon>Bacteria</taxon>
        <taxon>Bacillati</taxon>
        <taxon>Actinomycetota</taxon>
        <taxon>Actinomycetes</taxon>
        <taxon>Cryptosporangiales</taxon>
        <taxon>Cryptosporangiaceae</taxon>
        <taxon>Cryptosporangium</taxon>
    </lineage>
</organism>
<dbReference type="SUPFAM" id="SSF56219">
    <property type="entry name" value="DNase I-like"/>
    <property type="match status" value="1"/>
</dbReference>
<proteinExistence type="predicted"/>
<keyword evidence="3" id="KW-1185">Reference proteome</keyword>
<comment type="caution">
    <text evidence="2">The sequence shown here is derived from an EMBL/GenBank/DDBJ whole genome shotgun (WGS) entry which is preliminary data.</text>
</comment>
<dbReference type="Pfam" id="PF03372">
    <property type="entry name" value="Exo_endo_phos"/>
    <property type="match status" value="1"/>
</dbReference>
<reference evidence="3" key="1">
    <citation type="journal article" date="2019" name="Int. J. Syst. Evol. Microbiol.">
        <title>The Global Catalogue of Microorganisms (GCM) 10K type strain sequencing project: providing services to taxonomists for standard genome sequencing and annotation.</title>
        <authorList>
            <consortium name="The Broad Institute Genomics Platform"/>
            <consortium name="The Broad Institute Genome Sequencing Center for Infectious Disease"/>
            <person name="Wu L."/>
            <person name="Ma J."/>
        </authorList>
    </citation>
    <scope>NUCLEOTIDE SEQUENCE [LARGE SCALE GENOMIC DNA]</scope>
    <source>
        <strain evidence="3">JCM 9458</strain>
    </source>
</reference>
<evidence type="ECO:0000259" key="1">
    <source>
        <dbReference type="Pfam" id="PF03372"/>
    </source>
</evidence>
<dbReference type="Proteomes" id="UP001501676">
    <property type="component" value="Unassembled WGS sequence"/>
</dbReference>
<feature type="domain" description="Endonuclease/exonuclease/phosphatase" evidence="1">
    <location>
        <begin position="21"/>
        <end position="293"/>
    </location>
</feature>
<dbReference type="InterPro" id="IPR005135">
    <property type="entry name" value="Endo/exonuclease/phosphatase"/>
</dbReference>
<name>A0ABP6T4I5_9ACTN</name>